<evidence type="ECO:0000256" key="4">
    <source>
        <dbReference type="ARBA" id="ARBA00022475"/>
    </source>
</evidence>
<dbReference type="PROSITE" id="PS51257">
    <property type="entry name" value="PROKAR_LIPOPROTEIN"/>
    <property type="match status" value="1"/>
</dbReference>
<dbReference type="PANTHER" id="PTHR22888:SF18">
    <property type="entry name" value="CYTOCHROME BO(3) UBIQUINOL OXIDASE SUBUNIT 2"/>
    <property type="match status" value="1"/>
</dbReference>
<keyword evidence="12" id="KW-0564">Palmitate</keyword>
<dbReference type="GO" id="GO:0005507">
    <property type="term" value="F:copper ion binding"/>
    <property type="evidence" value="ECO:0007669"/>
    <property type="project" value="InterPro"/>
</dbReference>
<evidence type="ECO:0000256" key="12">
    <source>
        <dbReference type="ARBA" id="ARBA00023139"/>
    </source>
</evidence>
<evidence type="ECO:0000256" key="8">
    <source>
        <dbReference type="ARBA" id="ARBA00022982"/>
    </source>
</evidence>
<dbReference type="AlphaFoldDB" id="A0A074LVT9"/>
<dbReference type="Pfam" id="PF06481">
    <property type="entry name" value="COX_ARM"/>
    <property type="match status" value="1"/>
</dbReference>
<evidence type="ECO:0000256" key="3">
    <source>
        <dbReference type="ARBA" id="ARBA00022448"/>
    </source>
</evidence>
<evidence type="ECO:0000256" key="14">
    <source>
        <dbReference type="PIRNR" id="PIRNR000292"/>
    </source>
</evidence>
<feature type="domain" description="Cytochrome oxidase subunit II transmembrane region profile" evidence="17">
    <location>
        <begin position="18"/>
        <end position="118"/>
    </location>
</feature>
<protein>
    <recommendedName>
        <fullName evidence="14">Quinol oxidase subunit 2</fullName>
        <ecNumber evidence="14">1.10.3.-</ecNumber>
    </recommendedName>
</protein>
<dbReference type="Gene3D" id="1.10.287.90">
    <property type="match status" value="1"/>
</dbReference>
<evidence type="ECO:0000256" key="6">
    <source>
        <dbReference type="ARBA" id="ARBA00022692"/>
    </source>
</evidence>
<keyword evidence="13" id="KW-0449">Lipoprotein</keyword>
<dbReference type="InterPro" id="IPR002429">
    <property type="entry name" value="CcO_II-like_C"/>
</dbReference>
<sequence>MKRNLIKLLTVLGATALLASGCDSRYIMLHPVGPVAKTELDLIYFSILLIAVIVIPVLALLIFIVYRYRNKPGNKAKYMPEWEDNKVLEYVWWGIPILIIGILGYQTAKTTFVLTEPPVKDVKPITIQVTSLNWKWLFQYPDQKVATVNYVEIPAGVPVQFVLTADAPINSFWVPQLGGQEYAMPGMAMRLWLQADKPGTYYGSGANFTGEGFQHMKFEVVAKPQAEFDEWAKGIKQKAPALTMQGYEDLQKPGVLDNVQEFSSYPEGLFHDIVMKDGGQYMDMSKMEHDLLK</sequence>
<dbReference type="InterPro" id="IPR011759">
    <property type="entry name" value="Cyt_c_oxidase_su2_TM_dom"/>
</dbReference>
<dbReference type="GO" id="GO:0005886">
    <property type="term" value="C:plasma membrane"/>
    <property type="evidence" value="ECO:0007669"/>
    <property type="project" value="UniProtKB-SubCell"/>
</dbReference>
<dbReference type="Gene3D" id="2.60.40.420">
    <property type="entry name" value="Cupredoxins - blue copper proteins"/>
    <property type="match status" value="1"/>
</dbReference>
<comment type="similarity">
    <text evidence="2 14">Belongs to the cytochrome c oxidase subunit 2 family.</text>
</comment>
<dbReference type="GO" id="GO:0016682">
    <property type="term" value="F:oxidoreductase activity, acting on diphenols and related substances as donors, oxygen as acceptor"/>
    <property type="evidence" value="ECO:0007669"/>
    <property type="project" value="InterPro"/>
</dbReference>
<dbReference type="GO" id="GO:0004129">
    <property type="term" value="F:cytochrome-c oxidase activity"/>
    <property type="evidence" value="ECO:0007669"/>
    <property type="project" value="UniProtKB-UniRule"/>
</dbReference>
<dbReference type="InterPro" id="IPR010514">
    <property type="entry name" value="COX_ARM"/>
</dbReference>
<comment type="subcellular location">
    <subcellularLocation>
        <location evidence="1">Cell membrane</location>
        <topology evidence="1">Multi-pass membrane protein</topology>
    </subcellularLocation>
</comment>
<dbReference type="Proteomes" id="UP000027931">
    <property type="component" value="Unassembled WGS sequence"/>
</dbReference>
<evidence type="ECO:0000256" key="1">
    <source>
        <dbReference type="ARBA" id="ARBA00004651"/>
    </source>
</evidence>
<dbReference type="PROSITE" id="PS50857">
    <property type="entry name" value="COX2_CUA"/>
    <property type="match status" value="1"/>
</dbReference>
<evidence type="ECO:0000256" key="10">
    <source>
        <dbReference type="ARBA" id="ARBA00023002"/>
    </source>
</evidence>
<comment type="catalytic activity">
    <reaction evidence="14">
        <text>2 a quinol + O2 = 2 a quinone + 2 H2O</text>
        <dbReference type="Rhea" id="RHEA:55376"/>
        <dbReference type="ChEBI" id="CHEBI:15377"/>
        <dbReference type="ChEBI" id="CHEBI:15379"/>
        <dbReference type="ChEBI" id="CHEBI:24646"/>
        <dbReference type="ChEBI" id="CHEBI:132124"/>
    </reaction>
</comment>
<dbReference type="RefSeq" id="WP_038085770.1">
    <property type="nucleotide sequence ID" value="NZ_JMIR01000006.1"/>
</dbReference>
<accession>A0A074LVT9</accession>
<evidence type="ECO:0000313" key="18">
    <source>
        <dbReference type="EMBL" id="KEO84138.1"/>
    </source>
</evidence>
<comment type="caution">
    <text evidence="18">The sequence shown here is derived from an EMBL/GenBank/DDBJ whole genome shotgun (WGS) entry which is preliminary data.</text>
</comment>
<keyword evidence="11 14" id="KW-0472">Membrane</keyword>
<dbReference type="EC" id="1.10.3.-" evidence="14"/>
<keyword evidence="5 14" id="KW-0679">Respiratory chain</keyword>
<feature type="transmembrane region" description="Helical" evidence="15">
    <location>
        <begin position="43"/>
        <end position="66"/>
    </location>
</feature>
<dbReference type="InterPro" id="IPR034227">
    <property type="entry name" value="CuRO_UO_II"/>
</dbReference>
<comment type="function">
    <text evidence="14">Catalyzes quinol oxidation with the concomitant reduction of oxygen to water. Subunit II transfers the electrons from a quinol to the binuclear center of the catalytic subunit I.</text>
</comment>
<keyword evidence="6 15" id="KW-0812">Transmembrane</keyword>
<evidence type="ECO:0000259" key="16">
    <source>
        <dbReference type="PROSITE" id="PS50857"/>
    </source>
</evidence>
<dbReference type="EMBL" id="JMIR01000006">
    <property type="protein sequence ID" value="KEO84138.1"/>
    <property type="molecule type" value="Genomic_DNA"/>
</dbReference>
<organism evidence="18 19">
    <name type="scientific">Tumebacillus flagellatus</name>
    <dbReference type="NCBI Taxonomy" id="1157490"/>
    <lineage>
        <taxon>Bacteria</taxon>
        <taxon>Bacillati</taxon>
        <taxon>Bacillota</taxon>
        <taxon>Bacilli</taxon>
        <taxon>Bacillales</taxon>
        <taxon>Alicyclobacillaceae</taxon>
        <taxon>Tumebacillus</taxon>
    </lineage>
</organism>
<keyword evidence="3 14" id="KW-0813">Transport</keyword>
<gene>
    <name evidence="18" type="ORF">EL26_06645</name>
</gene>
<evidence type="ECO:0000256" key="13">
    <source>
        <dbReference type="ARBA" id="ARBA00023288"/>
    </source>
</evidence>
<evidence type="ECO:0000256" key="5">
    <source>
        <dbReference type="ARBA" id="ARBA00022660"/>
    </source>
</evidence>
<keyword evidence="19" id="KW-1185">Reference proteome</keyword>
<dbReference type="InterPro" id="IPR045187">
    <property type="entry name" value="CcO_II"/>
</dbReference>
<dbReference type="GO" id="GO:0042773">
    <property type="term" value="P:ATP synthesis coupled electron transport"/>
    <property type="evidence" value="ECO:0007669"/>
    <property type="project" value="TreeGrafter"/>
</dbReference>
<dbReference type="PROSITE" id="PS50999">
    <property type="entry name" value="COX2_TM"/>
    <property type="match status" value="1"/>
</dbReference>
<evidence type="ECO:0000259" key="17">
    <source>
        <dbReference type="PROSITE" id="PS50999"/>
    </source>
</evidence>
<dbReference type="SUPFAM" id="SSF81464">
    <property type="entry name" value="Cytochrome c oxidase subunit II-like, transmembrane region"/>
    <property type="match status" value="1"/>
</dbReference>
<keyword evidence="7" id="KW-0732">Signal</keyword>
<evidence type="ECO:0000256" key="15">
    <source>
        <dbReference type="SAM" id="Phobius"/>
    </source>
</evidence>
<dbReference type="eggNOG" id="COG1622">
    <property type="taxonomic scope" value="Bacteria"/>
</dbReference>
<dbReference type="InterPro" id="IPR036257">
    <property type="entry name" value="Cyt_c_oxidase_su2_TM_sf"/>
</dbReference>
<keyword evidence="4 14" id="KW-1003">Cell membrane</keyword>
<keyword evidence="8 14" id="KW-0249">Electron transport</keyword>
<dbReference type="STRING" id="1157490.EL26_06645"/>
<dbReference type="CDD" id="cd04212">
    <property type="entry name" value="CuRO_UO_II"/>
    <property type="match status" value="1"/>
</dbReference>
<reference evidence="18 19" key="1">
    <citation type="journal article" date="2013" name="Int. J. Syst. Evol. Microbiol.">
        <title>Tumebacillus flagellatus sp. nov., an alpha-amylase/pullulanase-producing bacterium isolated from cassava wastewater.</title>
        <authorList>
            <person name="Wang Q."/>
            <person name="Xie N."/>
            <person name="Qin Y."/>
            <person name="Shen N."/>
            <person name="Zhu J."/>
            <person name="Mi H."/>
            <person name="Huang R."/>
        </authorList>
    </citation>
    <scope>NUCLEOTIDE SEQUENCE [LARGE SCALE GENOMIC DNA]</scope>
    <source>
        <strain evidence="18 19">GST4</strain>
    </source>
</reference>
<proteinExistence type="inferred from homology"/>
<dbReference type="InterPro" id="IPR008972">
    <property type="entry name" value="Cupredoxin"/>
</dbReference>
<feature type="domain" description="Cytochrome oxidase subunit II copper A binding" evidence="16">
    <location>
        <begin position="122"/>
        <end position="234"/>
    </location>
</feature>
<dbReference type="Pfam" id="PF00116">
    <property type="entry name" value="COX2"/>
    <property type="match status" value="1"/>
</dbReference>
<keyword evidence="10 14" id="KW-0560">Oxidoreductase</keyword>
<feature type="transmembrane region" description="Helical" evidence="15">
    <location>
        <begin position="87"/>
        <end position="105"/>
    </location>
</feature>
<evidence type="ECO:0000256" key="2">
    <source>
        <dbReference type="ARBA" id="ARBA00007866"/>
    </source>
</evidence>
<keyword evidence="9 15" id="KW-1133">Transmembrane helix</keyword>
<evidence type="ECO:0000313" key="19">
    <source>
        <dbReference type="Proteomes" id="UP000027931"/>
    </source>
</evidence>
<name>A0A074LVT9_9BACL</name>
<dbReference type="PANTHER" id="PTHR22888">
    <property type="entry name" value="CYTOCHROME C OXIDASE, SUBUNIT II"/>
    <property type="match status" value="1"/>
</dbReference>
<evidence type="ECO:0000256" key="9">
    <source>
        <dbReference type="ARBA" id="ARBA00022989"/>
    </source>
</evidence>
<evidence type="ECO:0000256" key="11">
    <source>
        <dbReference type="ARBA" id="ARBA00023136"/>
    </source>
</evidence>
<dbReference type="SUPFAM" id="SSF49503">
    <property type="entry name" value="Cupredoxins"/>
    <property type="match status" value="1"/>
</dbReference>
<dbReference type="OrthoDB" id="9783445at2"/>
<dbReference type="PIRSF" id="PIRSF000292">
    <property type="entry name" value="Ubi_od_II"/>
    <property type="match status" value="1"/>
</dbReference>
<dbReference type="GO" id="GO:0009486">
    <property type="term" value="F:cytochrome bo3 ubiquinol oxidase activity"/>
    <property type="evidence" value="ECO:0007669"/>
    <property type="project" value="InterPro"/>
</dbReference>
<dbReference type="InterPro" id="IPR006333">
    <property type="entry name" value="Cyt_o_ubiquinol_oxidase_su2"/>
</dbReference>
<evidence type="ECO:0000256" key="7">
    <source>
        <dbReference type="ARBA" id="ARBA00022729"/>
    </source>
</evidence>